<sequence>MQRWTTLIFAAATALRLPRDVGRRTVLASLAPLAVTSLTACADCRKIVASASAAEAGAAAGKRKFKRLSPIQFIAALGDPSASAGTGAEQWGLWREDPGPRGVYLRDEKKLAAKGGRAPAGWTLDPRSFWVEEHGLIMEVPEPLPLQRYVREGEVMRLIAPEKRYVVTGDRDITAVLTVRADGRWELSKGTLYDVTHLPCRTGVYTPTASDSCKPLASMQGAFPVKPGARMPTFDGCATVDRAVLFVVGVEV</sequence>
<dbReference type="AlphaFoldDB" id="A0A7S0P2Q7"/>
<organism evidence="1">
    <name type="scientific">Calcidiscus leptoporus</name>
    <dbReference type="NCBI Taxonomy" id="127549"/>
    <lineage>
        <taxon>Eukaryota</taxon>
        <taxon>Haptista</taxon>
        <taxon>Haptophyta</taxon>
        <taxon>Prymnesiophyceae</taxon>
        <taxon>Coccolithales</taxon>
        <taxon>Calcidiscaceae</taxon>
        <taxon>Calcidiscus</taxon>
    </lineage>
</organism>
<proteinExistence type="predicted"/>
<accession>A0A7S0P2Q7</accession>
<evidence type="ECO:0000313" key="1">
    <source>
        <dbReference type="EMBL" id="CAD8548677.1"/>
    </source>
</evidence>
<name>A0A7S0P2Q7_9EUKA</name>
<reference evidence="1" key="1">
    <citation type="submission" date="2021-01" db="EMBL/GenBank/DDBJ databases">
        <authorList>
            <person name="Corre E."/>
            <person name="Pelletier E."/>
            <person name="Niang G."/>
            <person name="Scheremetjew M."/>
            <person name="Finn R."/>
            <person name="Kale V."/>
            <person name="Holt S."/>
            <person name="Cochrane G."/>
            <person name="Meng A."/>
            <person name="Brown T."/>
            <person name="Cohen L."/>
        </authorList>
    </citation>
    <scope>NUCLEOTIDE SEQUENCE</scope>
    <source>
        <strain evidence="1">RCC1130</strain>
    </source>
</reference>
<dbReference type="EMBL" id="HBER01047828">
    <property type="protein sequence ID" value="CAD8548677.1"/>
    <property type="molecule type" value="Transcribed_RNA"/>
</dbReference>
<protein>
    <submittedName>
        <fullName evidence="1">Uncharacterized protein</fullName>
    </submittedName>
</protein>
<gene>
    <name evidence="1" type="ORF">CLEP1334_LOCUS23967</name>
</gene>